<dbReference type="InterPro" id="IPR004017">
    <property type="entry name" value="Cys_rich_dom"/>
</dbReference>
<dbReference type="EMBL" id="OX365700">
    <property type="protein sequence ID" value="CAI4033531.1"/>
    <property type="molecule type" value="Genomic_DNA"/>
</dbReference>
<keyword evidence="1" id="KW-0004">4Fe-4S</keyword>
<evidence type="ECO:0000313" key="7">
    <source>
        <dbReference type="EMBL" id="CAI4033531.1"/>
    </source>
</evidence>
<dbReference type="AlphaFoldDB" id="A0AA86N2X6"/>
<dbReference type="InterPro" id="IPR017896">
    <property type="entry name" value="4Fe4S_Fe-S-bd"/>
</dbReference>
<dbReference type="GO" id="GO:0051539">
    <property type="term" value="F:4 iron, 4 sulfur cluster binding"/>
    <property type="evidence" value="ECO:0007669"/>
    <property type="project" value="UniProtKB-KW"/>
</dbReference>
<dbReference type="RefSeq" id="WP_289270823.1">
    <property type="nucleotide sequence ID" value="NZ_OX365700.1"/>
</dbReference>
<dbReference type="Gene3D" id="3.30.70.20">
    <property type="match status" value="1"/>
</dbReference>
<keyword evidence="3" id="KW-0677">Repeat</keyword>
<protein>
    <submittedName>
        <fullName evidence="7">4Fe-4S dicluster domain-containing protein</fullName>
    </submittedName>
</protein>
<keyword evidence="5" id="KW-0411">Iron-sulfur</keyword>
<gene>
    <name evidence="7" type="ORF">DNFV4_03970</name>
</gene>
<dbReference type="PANTHER" id="PTHR32479:SF19">
    <property type="entry name" value="ANAEROBIC GLYCEROL-3-PHOSPHATE DEHYDROGENASE SUBUNIT C"/>
    <property type="match status" value="1"/>
</dbReference>
<keyword evidence="8" id="KW-1185">Reference proteome</keyword>
<dbReference type="KEGG" id="nti:DNFV4_03970"/>
<dbReference type="PROSITE" id="PS51379">
    <property type="entry name" value="4FE4S_FER_2"/>
    <property type="match status" value="1"/>
</dbReference>
<sequence>MKGLSLLTPVPPADLKRETDRIFEICDGCRRCFNLCPSFNTLFDRIDAQEGDLTKLRSEDYSRLVDECYYCKLCYNHCPYTPPHQYEIDFPRLMIAWKQQKAREQGASWRDRLLVKTDLIGSMGSRFASLVNRVLGLSWVRSLLDQALGIHRERRLLPFQRETFARWWGRRPPANQPAKAHGKVALFASCLVNYQATDVGRATVQVLEKNGYEVVVPEQRCCGMPSFDLGDVEAIRQAARANLRSLRPFVDQGYDVVVPVPSCSLMLKREYPYLLPGEDAAKVAERTFDVCEYLMRAKRAGRLATDFVRKPGRVAYQIPCHLRDQNIGFKSKELMETAGAQVEVIERCSGHDGSWAAKTEFFDLSMKIAKKAIREIDQVPADLVASDCPLAGLQLDQAGNGLQAFAGKRTLHPIQIVRDAYGLPS</sequence>
<dbReference type="Proteomes" id="UP001179121">
    <property type="component" value="Chromosome"/>
</dbReference>
<evidence type="ECO:0000259" key="6">
    <source>
        <dbReference type="PROSITE" id="PS51379"/>
    </source>
</evidence>
<keyword evidence="2" id="KW-0479">Metal-binding</keyword>
<evidence type="ECO:0000313" key="8">
    <source>
        <dbReference type="Proteomes" id="UP001179121"/>
    </source>
</evidence>
<dbReference type="SUPFAM" id="SSF54862">
    <property type="entry name" value="4Fe-4S ferredoxins"/>
    <property type="match status" value="1"/>
</dbReference>
<dbReference type="Pfam" id="PF02754">
    <property type="entry name" value="CCG"/>
    <property type="match status" value="2"/>
</dbReference>
<dbReference type="GO" id="GO:0046872">
    <property type="term" value="F:metal ion binding"/>
    <property type="evidence" value="ECO:0007669"/>
    <property type="project" value="UniProtKB-KW"/>
</dbReference>
<dbReference type="Pfam" id="PF13237">
    <property type="entry name" value="Fer4_10"/>
    <property type="match status" value="1"/>
</dbReference>
<evidence type="ECO:0000256" key="1">
    <source>
        <dbReference type="ARBA" id="ARBA00022485"/>
    </source>
</evidence>
<evidence type="ECO:0000256" key="3">
    <source>
        <dbReference type="ARBA" id="ARBA00022737"/>
    </source>
</evidence>
<evidence type="ECO:0000256" key="5">
    <source>
        <dbReference type="ARBA" id="ARBA00023014"/>
    </source>
</evidence>
<organism evidence="7 8">
    <name type="scientific">Nitrospira tepida</name>
    <dbReference type="NCBI Taxonomy" id="2973512"/>
    <lineage>
        <taxon>Bacteria</taxon>
        <taxon>Pseudomonadati</taxon>
        <taxon>Nitrospirota</taxon>
        <taxon>Nitrospiria</taxon>
        <taxon>Nitrospirales</taxon>
        <taxon>Nitrospiraceae</taxon>
        <taxon>Nitrospira</taxon>
    </lineage>
</organism>
<dbReference type="GO" id="GO:0016491">
    <property type="term" value="F:oxidoreductase activity"/>
    <property type="evidence" value="ECO:0007669"/>
    <property type="project" value="UniProtKB-ARBA"/>
</dbReference>
<keyword evidence="4" id="KW-0408">Iron</keyword>
<proteinExistence type="predicted"/>
<reference evidence="7" key="1">
    <citation type="submission" date="2022-10" db="EMBL/GenBank/DDBJ databases">
        <authorList>
            <person name="Koch H."/>
        </authorList>
    </citation>
    <scope>NUCLEOTIDE SEQUENCE</scope>
    <source>
        <strain evidence="7">DNF</strain>
    </source>
</reference>
<feature type="domain" description="4Fe-4S ferredoxin-type" evidence="6">
    <location>
        <begin position="15"/>
        <end position="48"/>
    </location>
</feature>
<dbReference type="PROSITE" id="PS00198">
    <property type="entry name" value="4FE4S_FER_1"/>
    <property type="match status" value="2"/>
</dbReference>
<evidence type="ECO:0000256" key="4">
    <source>
        <dbReference type="ARBA" id="ARBA00023004"/>
    </source>
</evidence>
<evidence type="ECO:0000256" key="2">
    <source>
        <dbReference type="ARBA" id="ARBA00022723"/>
    </source>
</evidence>
<dbReference type="InterPro" id="IPR017900">
    <property type="entry name" value="4Fe4S_Fe_S_CS"/>
</dbReference>
<dbReference type="PANTHER" id="PTHR32479">
    <property type="entry name" value="GLYCOLATE OXIDASE IRON-SULFUR SUBUNIT"/>
    <property type="match status" value="1"/>
</dbReference>
<name>A0AA86N2X6_9BACT</name>
<accession>A0AA86N2X6</accession>